<evidence type="ECO:0000256" key="4">
    <source>
        <dbReference type="ARBA" id="ARBA00022729"/>
    </source>
</evidence>
<keyword evidence="6" id="KW-0564">Palmitate</keyword>
<comment type="caution">
    <text evidence="10">The sequence shown here is derived from an EMBL/GenBank/DDBJ whole genome shotgun (WGS) entry which is preliminary data.</text>
</comment>
<dbReference type="NCBIfam" id="TIGR02887">
    <property type="entry name" value="spore_ger_x_C"/>
    <property type="match status" value="1"/>
</dbReference>
<dbReference type="PANTHER" id="PTHR35789">
    <property type="entry name" value="SPORE GERMINATION PROTEIN B3"/>
    <property type="match status" value="1"/>
</dbReference>
<dbReference type="InterPro" id="IPR038501">
    <property type="entry name" value="Spore_GerAC_C_sf"/>
</dbReference>
<dbReference type="PANTHER" id="PTHR35789:SF1">
    <property type="entry name" value="SPORE GERMINATION PROTEIN B3"/>
    <property type="match status" value="1"/>
</dbReference>
<sequence>MKKFFSILVMIITTFSIIGCKGTKQELEKLAILVAMGFDLSSEGKYMLTAQILNPKKQPSSSTDTKKGENQQVSTDVTIYNTTGDTPADALNHLSTELGKNLFFAHIKFLVYSERIAESGLSLALDSSLRTYTVRPDTPLFITKDRSSDIVSALTTDETIPANEIANLIKMQSIMGYSPIVRRVDFANILHSKTAAPVLGIISLNKSPNVDNTFKMVGTAVLKKDKLIGYLDINQTRGMQWVKGEVKGGSITVHSSNNKILTFEIIKSKSTIKPIIKNNSITLQITIKEEGNLREMTADLDPIKNSEIMNDLSKIQDKAIEKEIKLALDAAQNKLNADIFDFGDIIHRTYPDIWKKMEKNWNDIFPYITVEIKVNSSLKRPGFISHPIIH</sequence>
<evidence type="ECO:0000259" key="9">
    <source>
        <dbReference type="Pfam" id="PF25198"/>
    </source>
</evidence>
<dbReference type="Pfam" id="PF05504">
    <property type="entry name" value="Spore_GerAC"/>
    <property type="match status" value="1"/>
</dbReference>
<evidence type="ECO:0000256" key="3">
    <source>
        <dbReference type="ARBA" id="ARBA00022544"/>
    </source>
</evidence>
<gene>
    <name evidence="10" type="primary">gerKC_1</name>
    <name evidence="10" type="ORF">CPJCM30710_02920</name>
</gene>
<name>A0A919RXL6_9CLOT</name>
<dbReference type="AlphaFoldDB" id="A0A919RXL6"/>
<dbReference type="InterPro" id="IPR057336">
    <property type="entry name" value="GerAC_N"/>
</dbReference>
<dbReference type="Pfam" id="PF25198">
    <property type="entry name" value="Spore_GerAC_N"/>
    <property type="match status" value="1"/>
</dbReference>
<evidence type="ECO:0000313" key="11">
    <source>
        <dbReference type="Proteomes" id="UP000679179"/>
    </source>
</evidence>
<dbReference type="GO" id="GO:0016020">
    <property type="term" value="C:membrane"/>
    <property type="evidence" value="ECO:0007669"/>
    <property type="project" value="UniProtKB-SubCell"/>
</dbReference>
<dbReference type="Proteomes" id="UP000679179">
    <property type="component" value="Unassembled WGS sequence"/>
</dbReference>
<feature type="domain" description="Spore germination protein N-terminal" evidence="9">
    <location>
        <begin position="24"/>
        <end position="203"/>
    </location>
</feature>
<dbReference type="Gene3D" id="6.20.190.10">
    <property type="entry name" value="Nutrient germinant receptor protein C, domain 1"/>
    <property type="match status" value="1"/>
</dbReference>
<evidence type="ECO:0000256" key="1">
    <source>
        <dbReference type="ARBA" id="ARBA00004635"/>
    </source>
</evidence>
<accession>A0A919RXL6</accession>
<comment type="subcellular location">
    <subcellularLocation>
        <location evidence="1">Membrane</location>
        <topology evidence="1">Lipid-anchor</topology>
    </subcellularLocation>
</comment>
<dbReference type="EMBL" id="BOPZ01000002">
    <property type="protein sequence ID" value="GIM27626.1"/>
    <property type="molecule type" value="Genomic_DNA"/>
</dbReference>
<dbReference type="InterPro" id="IPR008844">
    <property type="entry name" value="Spore_GerAC-like"/>
</dbReference>
<keyword evidence="7" id="KW-0449">Lipoprotein</keyword>
<dbReference type="Gene3D" id="3.30.300.210">
    <property type="entry name" value="Nutrient germinant receptor protein C, domain 3"/>
    <property type="match status" value="1"/>
</dbReference>
<dbReference type="InterPro" id="IPR046953">
    <property type="entry name" value="Spore_GerAC-like_C"/>
</dbReference>
<keyword evidence="3" id="KW-0309">Germination</keyword>
<evidence type="ECO:0000256" key="6">
    <source>
        <dbReference type="ARBA" id="ARBA00023139"/>
    </source>
</evidence>
<keyword evidence="4" id="KW-0732">Signal</keyword>
<evidence type="ECO:0000313" key="10">
    <source>
        <dbReference type="EMBL" id="GIM27626.1"/>
    </source>
</evidence>
<organism evidence="10 11">
    <name type="scientific">Clostridium polyendosporum</name>
    <dbReference type="NCBI Taxonomy" id="69208"/>
    <lineage>
        <taxon>Bacteria</taxon>
        <taxon>Bacillati</taxon>
        <taxon>Bacillota</taxon>
        <taxon>Clostridia</taxon>
        <taxon>Eubacteriales</taxon>
        <taxon>Clostridiaceae</taxon>
        <taxon>Clostridium</taxon>
    </lineage>
</organism>
<comment type="similarity">
    <text evidence="2">Belongs to the GerABKC lipoprotein family.</text>
</comment>
<evidence type="ECO:0000256" key="5">
    <source>
        <dbReference type="ARBA" id="ARBA00023136"/>
    </source>
</evidence>
<evidence type="ECO:0000256" key="7">
    <source>
        <dbReference type="ARBA" id="ARBA00023288"/>
    </source>
</evidence>
<proteinExistence type="inferred from homology"/>
<dbReference type="GO" id="GO:0009847">
    <property type="term" value="P:spore germination"/>
    <property type="evidence" value="ECO:0007669"/>
    <property type="project" value="InterPro"/>
</dbReference>
<reference evidence="10" key="1">
    <citation type="submission" date="2021-03" db="EMBL/GenBank/DDBJ databases">
        <title>Taxonomic study of Clostridium polyendosporum from meadow-gley soil under rice.</title>
        <authorList>
            <person name="Kobayashi H."/>
            <person name="Tanizawa Y."/>
            <person name="Yagura M."/>
        </authorList>
    </citation>
    <scope>NUCLEOTIDE SEQUENCE</scope>
    <source>
        <strain evidence="10">JCM 30710</strain>
    </source>
</reference>
<dbReference type="RefSeq" id="WP_212902386.1">
    <property type="nucleotide sequence ID" value="NZ_BOPZ01000002.1"/>
</dbReference>
<evidence type="ECO:0000259" key="8">
    <source>
        <dbReference type="Pfam" id="PF05504"/>
    </source>
</evidence>
<protein>
    <submittedName>
        <fullName evidence="10">Germination protein GerKC</fullName>
    </submittedName>
</protein>
<evidence type="ECO:0000256" key="2">
    <source>
        <dbReference type="ARBA" id="ARBA00007886"/>
    </source>
</evidence>
<feature type="domain" description="Spore germination GerAC-like C-terminal" evidence="8">
    <location>
        <begin position="218"/>
        <end position="382"/>
    </location>
</feature>
<keyword evidence="11" id="KW-1185">Reference proteome</keyword>
<dbReference type="PROSITE" id="PS51257">
    <property type="entry name" value="PROKAR_LIPOPROTEIN"/>
    <property type="match status" value="1"/>
</dbReference>
<keyword evidence="5" id="KW-0472">Membrane</keyword>